<protein>
    <submittedName>
        <fullName evidence="2">Uncharacterized protein</fullName>
    </submittedName>
</protein>
<name>A0ABN9SNT0_9DINO</name>
<dbReference type="Proteomes" id="UP001189429">
    <property type="component" value="Unassembled WGS sequence"/>
</dbReference>
<feature type="region of interest" description="Disordered" evidence="1">
    <location>
        <begin position="1"/>
        <end position="41"/>
    </location>
</feature>
<feature type="region of interest" description="Disordered" evidence="1">
    <location>
        <begin position="74"/>
        <end position="102"/>
    </location>
</feature>
<evidence type="ECO:0000256" key="1">
    <source>
        <dbReference type="SAM" id="MobiDB-lite"/>
    </source>
</evidence>
<accession>A0ABN9SNT0</accession>
<proteinExistence type="predicted"/>
<feature type="compositionally biased region" description="Low complexity" evidence="1">
    <location>
        <begin position="74"/>
        <end position="89"/>
    </location>
</feature>
<dbReference type="EMBL" id="CAUYUJ010012225">
    <property type="protein sequence ID" value="CAK0833506.1"/>
    <property type="molecule type" value="Genomic_DNA"/>
</dbReference>
<sequence>MAALASGDTANVPSVSMGPWRAGPRAYPVSEDDSAREFEPDDVKGAKAELKHIKTTLASVEGVVQTDVTVSRVAAAASNSASPSSSSGAPRLIESWLARKPG</sequence>
<comment type="caution">
    <text evidence="2">The sequence shown here is derived from an EMBL/GenBank/DDBJ whole genome shotgun (WGS) entry which is preliminary data.</text>
</comment>
<organism evidence="2 3">
    <name type="scientific">Prorocentrum cordatum</name>
    <dbReference type="NCBI Taxonomy" id="2364126"/>
    <lineage>
        <taxon>Eukaryota</taxon>
        <taxon>Sar</taxon>
        <taxon>Alveolata</taxon>
        <taxon>Dinophyceae</taxon>
        <taxon>Prorocentrales</taxon>
        <taxon>Prorocentraceae</taxon>
        <taxon>Prorocentrum</taxon>
    </lineage>
</organism>
<gene>
    <name evidence="2" type="ORF">PCOR1329_LOCUS31194</name>
</gene>
<reference evidence="2" key="1">
    <citation type="submission" date="2023-10" db="EMBL/GenBank/DDBJ databases">
        <authorList>
            <person name="Chen Y."/>
            <person name="Shah S."/>
            <person name="Dougan E. K."/>
            <person name="Thang M."/>
            <person name="Chan C."/>
        </authorList>
    </citation>
    <scope>NUCLEOTIDE SEQUENCE [LARGE SCALE GENOMIC DNA]</scope>
</reference>
<evidence type="ECO:0000313" key="2">
    <source>
        <dbReference type="EMBL" id="CAK0833506.1"/>
    </source>
</evidence>
<keyword evidence="3" id="KW-1185">Reference proteome</keyword>
<evidence type="ECO:0000313" key="3">
    <source>
        <dbReference type="Proteomes" id="UP001189429"/>
    </source>
</evidence>